<keyword evidence="1" id="KW-0812">Transmembrane</keyword>
<proteinExistence type="predicted"/>
<organism evidence="3 4">
    <name type="scientific">Nocardia elegans</name>
    <dbReference type="NCBI Taxonomy" id="300029"/>
    <lineage>
        <taxon>Bacteria</taxon>
        <taxon>Bacillati</taxon>
        <taxon>Actinomycetota</taxon>
        <taxon>Actinomycetes</taxon>
        <taxon>Mycobacteriales</taxon>
        <taxon>Nocardiaceae</taxon>
        <taxon>Nocardia</taxon>
    </lineage>
</organism>
<protein>
    <submittedName>
        <fullName evidence="3">DsbA family protein</fullName>
    </submittedName>
</protein>
<evidence type="ECO:0000259" key="2">
    <source>
        <dbReference type="Pfam" id="PF13462"/>
    </source>
</evidence>
<dbReference type="GeneID" id="66722229"/>
<dbReference type="Pfam" id="PF13462">
    <property type="entry name" value="Thioredoxin_4"/>
    <property type="match status" value="1"/>
</dbReference>
<keyword evidence="1" id="KW-1133">Transmembrane helix</keyword>
<evidence type="ECO:0000313" key="3">
    <source>
        <dbReference type="EMBL" id="MFF4024362.1"/>
    </source>
</evidence>
<dbReference type="SUPFAM" id="SSF52833">
    <property type="entry name" value="Thioredoxin-like"/>
    <property type="match status" value="1"/>
</dbReference>
<feature type="transmembrane region" description="Helical" evidence="1">
    <location>
        <begin position="20"/>
        <end position="39"/>
    </location>
</feature>
<gene>
    <name evidence="3" type="ORF">ACFYY5_16125</name>
</gene>
<keyword evidence="4" id="KW-1185">Reference proteome</keyword>
<reference evidence="3 4" key="1">
    <citation type="submission" date="2024-10" db="EMBL/GenBank/DDBJ databases">
        <title>The Natural Products Discovery Center: Release of the First 8490 Sequenced Strains for Exploring Actinobacteria Biosynthetic Diversity.</title>
        <authorList>
            <person name="Kalkreuter E."/>
            <person name="Kautsar S.A."/>
            <person name="Yang D."/>
            <person name="Bader C.D."/>
            <person name="Teijaro C.N."/>
            <person name="Fluegel L."/>
            <person name="Davis C.M."/>
            <person name="Simpson J.R."/>
            <person name="Lauterbach L."/>
            <person name="Steele A.D."/>
            <person name="Gui C."/>
            <person name="Meng S."/>
            <person name="Li G."/>
            <person name="Viehrig K."/>
            <person name="Ye F."/>
            <person name="Su P."/>
            <person name="Kiefer A.F."/>
            <person name="Nichols A."/>
            <person name="Cepeda A.J."/>
            <person name="Yan W."/>
            <person name="Fan B."/>
            <person name="Jiang Y."/>
            <person name="Adhikari A."/>
            <person name="Zheng C.-J."/>
            <person name="Schuster L."/>
            <person name="Cowan T.M."/>
            <person name="Smanski M.J."/>
            <person name="Chevrette M.G."/>
            <person name="De Carvalho L.P.S."/>
            <person name="Shen B."/>
        </authorList>
    </citation>
    <scope>NUCLEOTIDE SEQUENCE [LARGE SCALE GENOMIC DNA]</scope>
    <source>
        <strain evidence="3 4">NPDC001867</strain>
    </source>
</reference>
<name>A0ABW6TDX8_9NOCA</name>
<dbReference type="RefSeq" id="WP_307617971.1">
    <property type="nucleotide sequence ID" value="NZ_JADLPS010000001.1"/>
</dbReference>
<feature type="domain" description="Thioredoxin-like fold" evidence="2">
    <location>
        <begin position="67"/>
        <end position="235"/>
    </location>
</feature>
<dbReference type="InterPro" id="IPR012336">
    <property type="entry name" value="Thioredoxin-like_fold"/>
</dbReference>
<evidence type="ECO:0000313" key="4">
    <source>
        <dbReference type="Proteomes" id="UP001602089"/>
    </source>
</evidence>
<dbReference type="InterPro" id="IPR036249">
    <property type="entry name" value="Thioredoxin-like_sf"/>
</dbReference>
<dbReference type="Gene3D" id="3.40.30.10">
    <property type="entry name" value="Glutaredoxin"/>
    <property type="match status" value="1"/>
</dbReference>
<comment type="caution">
    <text evidence="3">The sequence shown here is derived from an EMBL/GenBank/DDBJ whole genome shotgun (WGS) entry which is preliminary data.</text>
</comment>
<evidence type="ECO:0000256" key="1">
    <source>
        <dbReference type="SAM" id="Phobius"/>
    </source>
</evidence>
<keyword evidence="1" id="KW-0472">Membrane</keyword>
<accession>A0ABW6TDX8</accession>
<sequence>MNSSDSKYTPRPMSNRTTYALGAVALVVVAVIVVLVVRWNSDHGLTVQEDGYGAAHDPAVQALLDSDGAIVLGKTSAAKTIDMFEDPMCPSCGALEHYYGQQIAKAIDQGKLAVRYRFVNFLDPKSSSKDYSTRAVAASECVADAGDGPVFSKFHMALFTTKQPSEDGGNLTNDELAAIAKDSGASAEVQSCIAKGDRVDSARNHAQSSLAALKDAVGQVQTPTVLDGGKNVDVENSDWVTKLVS</sequence>
<dbReference type="EMBL" id="JBIATK010000004">
    <property type="protein sequence ID" value="MFF4024362.1"/>
    <property type="molecule type" value="Genomic_DNA"/>
</dbReference>
<dbReference type="Proteomes" id="UP001602089">
    <property type="component" value="Unassembled WGS sequence"/>
</dbReference>